<dbReference type="STRING" id="1805236.AUK13_02605"/>
<dbReference type="Pfam" id="PF07724">
    <property type="entry name" value="AAA_2"/>
    <property type="match status" value="1"/>
</dbReference>
<dbReference type="Gene3D" id="3.40.50.300">
    <property type="entry name" value="P-loop containing nucleotide triphosphate hydrolases"/>
    <property type="match status" value="2"/>
</dbReference>
<dbReference type="InterPro" id="IPR027417">
    <property type="entry name" value="P-loop_NTPase"/>
</dbReference>
<reference evidence="6 7" key="1">
    <citation type="journal article" date="2016" name="Environ. Microbiol.">
        <title>Genomic resolution of a cold subsurface aquifer community provides metabolic insights for novel microbes adapted to high CO concentrations.</title>
        <authorList>
            <person name="Probst A.J."/>
            <person name="Castelle C.J."/>
            <person name="Singh A."/>
            <person name="Brown C.T."/>
            <person name="Anantharaman K."/>
            <person name="Sharon I."/>
            <person name="Hug L.A."/>
            <person name="Burstein D."/>
            <person name="Emerson J.B."/>
            <person name="Thomas B.C."/>
            <person name="Banfield J.F."/>
        </authorList>
    </citation>
    <scope>NUCLEOTIDE SEQUENCE [LARGE SCALE GENOMIC DNA]</scope>
    <source>
        <strain evidence="6">CG2_30_39_24</strain>
    </source>
</reference>
<organism evidence="6 7">
    <name type="scientific">Candidatus Kuenenbacteria bacterium CG2_30_39_24</name>
    <dbReference type="NCBI Taxonomy" id="1805236"/>
    <lineage>
        <taxon>Bacteria</taxon>
        <taxon>Candidatus Kueneniibacteriota</taxon>
    </lineage>
</organism>
<dbReference type="SUPFAM" id="SSF52540">
    <property type="entry name" value="P-loop containing nucleoside triphosphate hydrolases"/>
    <property type="match status" value="2"/>
</dbReference>
<dbReference type="SMART" id="SM00382">
    <property type="entry name" value="AAA"/>
    <property type="match status" value="2"/>
</dbReference>
<dbReference type="InterPro" id="IPR003959">
    <property type="entry name" value="ATPase_AAA_core"/>
</dbReference>
<evidence type="ECO:0000313" key="7">
    <source>
        <dbReference type="Proteomes" id="UP000183922"/>
    </source>
</evidence>
<dbReference type="PANTHER" id="PTHR11638:SF18">
    <property type="entry name" value="HEAT SHOCK PROTEIN 104"/>
    <property type="match status" value="1"/>
</dbReference>
<dbReference type="AlphaFoldDB" id="A0A1J5F5U1"/>
<evidence type="ECO:0000256" key="4">
    <source>
        <dbReference type="ARBA" id="ARBA00023186"/>
    </source>
</evidence>
<dbReference type="GO" id="GO:0034605">
    <property type="term" value="P:cellular response to heat"/>
    <property type="evidence" value="ECO:0007669"/>
    <property type="project" value="TreeGrafter"/>
</dbReference>
<dbReference type="GO" id="GO:0006355">
    <property type="term" value="P:regulation of DNA-templated transcription"/>
    <property type="evidence" value="ECO:0007669"/>
    <property type="project" value="InterPro"/>
</dbReference>
<dbReference type="SMART" id="SM01086">
    <property type="entry name" value="ClpB_D2-small"/>
    <property type="match status" value="1"/>
</dbReference>
<protein>
    <recommendedName>
        <fullName evidence="5">Sigma-54 factor interaction domain-containing protein</fullName>
    </recommendedName>
</protein>
<dbReference type="InterPro" id="IPR019489">
    <property type="entry name" value="Clp_ATPase_C"/>
</dbReference>
<keyword evidence="4" id="KW-0143">Chaperone</keyword>
<dbReference type="FunFam" id="3.40.50.300:FF:000025">
    <property type="entry name" value="ATP-dependent Clp protease subunit"/>
    <property type="match status" value="1"/>
</dbReference>
<evidence type="ECO:0000256" key="2">
    <source>
        <dbReference type="ARBA" id="ARBA00022741"/>
    </source>
</evidence>
<dbReference type="InterPro" id="IPR050130">
    <property type="entry name" value="ClpA_ClpB"/>
</dbReference>
<dbReference type="Proteomes" id="UP000183922">
    <property type="component" value="Unassembled WGS sequence"/>
</dbReference>
<evidence type="ECO:0000256" key="3">
    <source>
        <dbReference type="ARBA" id="ARBA00022840"/>
    </source>
</evidence>
<keyword evidence="3" id="KW-0067">ATP-binding</keyword>
<proteinExistence type="predicted"/>
<dbReference type="PROSITE" id="PS50045">
    <property type="entry name" value="SIGMA54_INTERACT_4"/>
    <property type="match status" value="1"/>
</dbReference>
<sequence>LALSEREIGHVVEWVDLQRELIRRYHEFRFKAKFKPKHQMNRAFTAIETRNLNAISQDMTLWARVGGYAPTIGMENEVSEVFRVLEIEKTGAILVGPSGVGKKTIIEAVAQLMVKEDVPKILEDKRLVELSVSGLIAGASAVGEMEQKIIGVMDEVARSKNIVLVIEDIHHLVGVSAEGGDSMDVAEALAEQTHSRDFLVIATTTPEYYKKYIEKSSLAKILQKVIVNEPDDDQAIRVLEAKALYFEGKNHVYFSYQAIEETVKLSKRYIHEEYLPEKAIKILEEVALTVKERRGEKSVVTGEDVAEVVSNLTKIPVTQIGIDETKKLLNLEVKMHQRIIGQDEAVRLVASALRRARIELRKTDKPIASFLFLGPTGVGKTEVAKTLARIYFGSEKNMIRLDMSEYQGTDALAKLIGDARSGTSGYLTEAVRRTPFGLVLLDEVEKANLAVLNIFLQVLDDGRLTDASGKTIDFTNTIIIGTSNAGTDFVQEAIKTEMKLDEIRQTLINQELKKFFRPELLNRFDGIVVFKPLAMAEVVEIARIFMHELELQLEEKGVQLEVTEQALQELALLGFDSALGARPLRRVVQDRIEDKLAKLFLEGEISRRDKVVIKSGLEIEIVKAKEI</sequence>
<dbReference type="InterPro" id="IPR003593">
    <property type="entry name" value="AAA+_ATPase"/>
</dbReference>
<accession>A0A1J5F5U1</accession>
<dbReference type="Pfam" id="PF17871">
    <property type="entry name" value="AAA_lid_9"/>
    <property type="match status" value="1"/>
</dbReference>
<dbReference type="GO" id="GO:0005524">
    <property type="term" value="F:ATP binding"/>
    <property type="evidence" value="ECO:0007669"/>
    <property type="project" value="UniProtKB-KW"/>
</dbReference>
<dbReference type="CDD" id="cd00009">
    <property type="entry name" value="AAA"/>
    <property type="match status" value="1"/>
</dbReference>
<evidence type="ECO:0000256" key="1">
    <source>
        <dbReference type="ARBA" id="ARBA00022737"/>
    </source>
</evidence>
<dbReference type="InterPro" id="IPR002078">
    <property type="entry name" value="Sigma_54_int"/>
</dbReference>
<evidence type="ECO:0000313" key="6">
    <source>
        <dbReference type="EMBL" id="OIP55593.1"/>
    </source>
</evidence>
<keyword evidence="2" id="KW-0547">Nucleotide-binding</keyword>
<dbReference type="GO" id="GO:0016887">
    <property type="term" value="F:ATP hydrolysis activity"/>
    <property type="evidence" value="ECO:0007669"/>
    <property type="project" value="InterPro"/>
</dbReference>
<keyword evidence="1" id="KW-0677">Repeat</keyword>
<dbReference type="Pfam" id="PF10431">
    <property type="entry name" value="ClpB_D2-small"/>
    <property type="match status" value="1"/>
</dbReference>
<dbReference type="InterPro" id="IPR041546">
    <property type="entry name" value="ClpA/ClpB_AAA_lid"/>
</dbReference>
<evidence type="ECO:0000259" key="5">
    <source>
        <dbReference type="PROSITE" id="PS50045"/>
    </source>
</evidence>
<dbReference type="Pfam" id="PF00004">
    <property type="entry name" value="AAA"/>
    <property type="match status" value="1"/>
</dbReference>
<feature type="non-terminal residue" evidence="6">
    <location>
        <position position="1"/>
    </location>
</feature>
<dbReference type="CDD" id="cd19499">
    <property type="entry name" value="RecA-like_ClpB_Hsp104-like"/>
    <property type="match status" value="1"/>
</dbReference>
<dbReference type="PRINTS" id="PR00300">
    <property type="entry name" value="CLPPROTEASEA"/>
</dbReference>
<gene>
    <name evidence="6" type="ORF">AUK13_02605</name>
</gene>
<name>A0A1J5F5U1_9BACT</name>
<dbReference type="PANTHER" id="PTHR11638">
    <property type="entry name" value="ATP-DEPENDENT CLP PROTEASE"/>
    <property type="match status" value="1"/>
</dbReference>
<dbReference type="EMBL" id="MNYR01000040">
    <property type="protein sequence ID" value="OIP55593.1"/>
    <property type="molecule type" value="Genomic_DNA"/>
</dbReference>
<feature type="domain" description="Sigma-54 factor interaction" evidence="5">
    <location>
        <begin position="339"/>
        <end position="570"/>
    </location>
</feature>
<comment type="caution">
    <text evidence="6">The sequence shown here is derived from an EMBL/GenBank/DDBJ whole genome shotgun (WGS) entry which is preliminary data.</text>
</comment>
<dbReference type="Gene3D" id="1.10.8.60">
    <property type="match status" value="2"/>
</dbReference>
<dbReference type="GO" id="GO:0005737">
    <property type="term" value="C:cytoplasm"/>
    <property type="evidence" value="ECO:0007669"/>
    <property type="project" value="TreeGrafter"/>
</dbReference>
<dbReference type="InterPro" id="IPR001270">
    <property type="entry name" value="ClpA/B"/>
</dbReference>